<accession>A0ACC3ALN7</accession>
<evidence type="ECO:0000313" key="1">
    <source>
        <dbReference type="EMBL" id="KAK1138403.1"/>
    </source>
</evidence>
<proteinExistence type="predicted"/>
<evidence type="ECO:0000313" key="2">
    <source>
        <dbReference type="Proteomes" id="UP001177260"/>
    </source>
</evidence>
<sequence length="785" mass="86437">MGDHAALVARQIWAQPTTTSGKTYAPGCTPFLLPSDGAVFLNRSFSISLTANAIFEPACTSEPTETSHASPMLDTRDPFYSSVTPQLYAIGCSTVVSYLLVVMLLITPRTFYVGGPGGGANFLGRHGMISGSYSGNSSVVGVGGRPWLQKVAAILVAICLTIATADSFKVAERQYIHGYSDAEALAEEVIDGMEIRIVRVISGTFLWLAQVQTLIRLFPRHKEKIMIKWAGFALIVLDTIFSILDKFLVQTNTTRPRLYDDAIPALSYLFELALNLLYAAWVIFYSISKHRFAFFHPKMRNICLVALLSLCAVLIPVVFFVMDIAKPEIAGWGTYVRLVGSAAASVVVWEWVERIEALERDERKDGILGREIFDGDEMLEVTPSEEVDWPRQNNSGHDRGGGTGTSSGWGGMMGLGHRPLRTRVGLPNSGRNWQSRPTTQNHDASADPRRRRPARPTPPPAAVTPVSRADTTSAASTVYNVHYHPVSSPTPPVGMPHMEEEEENSDEAAAAKELATSMEGQHANMAHEGLEAQQTRDQSPQIINTDHRWRTILNPFKRRHASLPREVASAQAEEQFPYTDEEGVAPDESGEQHASQPTSDRRTRPESGRQGADARLPVTVIPARRRGQHTWSPQWFNDSSILEPSPRRHHTSHNRANLPVRVIQPQARPSAPWTTSDAEGSFGNYELRYDPEAAALVGYDDPAFESHSTRDVHHETVRVSLTDEYVGDLDQQSMSDAHRDELNPDSSNRPTVEQSPVQATAPSLDPHPPRSQNTITGASESPGPQ</sequence>
<keyword evidence="2" id="KW-1185">Reference proteome</keyword>
<gene>
    <name evidence="1" type="primary">RIM21</name>
    <name evidence="1" type="ORF">N8T08_002635</name>
</gene>
<organism evidence="1 2">
    <name type="scientific">Aspergillus melleus</name>
    <dbReference type="NCBI Taxonomy" id="138277"/>
    <lineage>
        <taxon>Eukaryota</taxon>
        <taxon>Fungi</taxon>
        <taxon>Dikarya</taxon>
        <taxon>Ascomycota</taxon>
        <taxon>Pezizomycotina</taxon>
        <taxon>Eurotiomycetes</taxon>
        <taxon>Eurotiomycetidae</taxon>
        <taxon>Eurotiales</taxon>
        <taxon>Aspergillaceae</taxon>
        <taxon>Aspergillus</taxon>
        <taxon>Aspergillus subgen. Circumdati</taxon>
    </lineage>
</organism>
<dbReference type="EMBL" id="JAOPJF010000153">
    <property type="protein sequence ID" value="KAK1138403.1"/>
    <property type="molecule type" value="Genomic_DNA"/>
</dbReference>
<reference evidence="1 2" key="1">
    <citation type="journal article" date="2023" name="ACS Omega">
        <title>Identification of the Neoaspergillic Acid Biosynthesis Gene Cluster by Establishing an In Vitro CRISPR-Ribonucleoprotein Genetic System in Aspergillus melleus.</title>
        <authorList>
            <person name="Yuan B."/>
            <person name="Grau M.F."/>
            <person name="Murata R.M."/>
            <person name="Torok T."/>
            <person name="Venkateswaran K."/>
            <person name="Stajich J.E."/>
            <person name="Wang C.C.C."/>
        </authorList>
    </citation>
    <scope>NUCLEOTIDE SEQUENCE [LARGE SCALE GENOMIC DNA]</scope>
    <source>
        <strain evidence="1 2">IMV 1140</strain>
    </source>
</reference>
<dbReference type="Proteomes" id="UP001177260">
    <property type="component" value="Unassembled WGS sequence"/>
</dbReference>
<name>A0ACC3ALN7_9EURO</name>
<protein>
    <submittedName>
        <fullName evidence="1">PH-response regulator protein palH/rim21</fullName>
    </submittedName>
</protein>
<comment type="caution">
    <text evidence="1">The sequence shown here is derived from an EMBL/GenBank/DDBJ whole genome shotgun (WGS) entry which is preliminary data.</text>
</comment>